<dbReference type="RefSeq" id="WP_268905404.1">
    <property type="nucleotide sequence ID" value="NZ_JAPTGG010000025.1"/>
</dbReference>
<organism evidence="1 2">
    <name type="scientific">Dasania phycosphaerae</name>
    <dbReference type="NCBI Taxonomy" id="2950436"/>
    <lineage>
        <taxon>Bacteria</taxon>
        <taxon>Pseudomonadati</taxon>
        <taxon>Pseudomonadota</taxon>
        <taxon>Gammaproteobacteria</taxon>
        <taxon>Cellvibrionales</taxon>
        <taxon>Spongiibacteraceae</taxon>
        <taxon>Dasania</taxon>
    </lineage>
</organism>
<name>A0A9J6RSJ9_9GAMM</name>
<comment type="caution">
    <text evidence="1">The sequence shown here is derived from an EMBL/GenBank/DDBJ whole genome shotgun (WGS) entry which is preliminary data.</text>
</comment>
<dbReference type="InterPro" id="IPR019110">
    <property type="entry name" value="Uncharacterised_RAQPRD"/>
</dbReference>
<evidence type="ECO:0000313" key="1">
    <source>
        <dbReference type="EMBL" id="MCZ0867159.1"/>
    </source>
</evidence>
<dbReference type="Proteomes" id="UP001069090">
    <property type="component" value="Unassembled WGS sequence"/>
</dbReference>
<gene>
    <name evidence="1" type="ORF">O0V09_18330</name>
</gene>
<dbReference type="Pfam" id="PF09686">
    <property type="entry name" value="Plasmid_RAQPRD"/>
    <property type="match status" value="1"/>
</dbReference>
<evidence type="ECO:0000313" key="2">
    <source>
        <dbReference type="Proteomes" id="UP001069090"/>
    </source>
</evidence>
<sequence length="87" mass="9824">MVAVLSAPAYAVTDQERSALQRLNTELEAITKIIDEAQQAANPHDRKLVDYQRLRADLQKIQQGIVDAANTMRREPRSLPPIEGDYH</sequence>
<keyword evidence="2" id="KW-1185">Reference proteome</keyword>
<dbReference type="EMBL" id="JAPTGG010000025">
    <property type="protein sequence ID" value="MCZ0867159.1"/>
    <property type="molecule type" value="Genomic_DNA"/>
</dbReference>
<dbReference type="AlphaFoldDB" id="A0A9J6RSJ9"/>
<reference evidence="1 2" key="1">
    <citation type="submission" date="2022-12" db="EMBL/GenBank/DDBJ databases">
        <title>Dasania phycosphaerae sp. nov., isolated from particulate material of the south coast of Korea.</title>
        <authorList>
            <person name="Jiang Y."/>
        </authorList>
    </citation>
    <scope>NUCLEOTIDE SEQUENCE [LARGE SCALE GENOMIC DNA]</scope>
    <source>
        <strain evidence="1 2">GY-19</strain>
    </source>
</reference>
<proteinExistence type="predicted"/>
<protein>
    <submittedName>
        <fullName evidence="1">RAQPRD family integrative conjugative element protein</fullName>
    </submittedName>
</protein>
<accession>A0A9J6RSJ9</accession>